<dbReference type="AlphaFoldDB" id="U5NCB9"/>
<dbReference type="KEGG" id="mpv:PRV_00950"/>
<dbReference type="PATRIC" id="fig|1403316.3.peg.165"/>
<organism evidence="1 2">
    <name type="scientific">Mycoplasma parvum str. Indiana</name>
    <dbReference type="NCBI Taxonomy" id="1403316"/>
    <lineage>
        <taxon>Bacteria</taxon>
        <taxon>Bacillati</taxon>
        <taxon>Mycoplasmatota</taxon>
        <taxon>Mollicutes</taxon>
        <taxon>Mycoplasmataceae</taxon>
        <taxon>Mycoplasma</taxon>
    </lineage>
</organism>
<dbReference type="EMBL" id="CP006771">
    <property type="protein sequence ID" value="AGX88955.1"/>
    <property type="molecule type" value="Genomic_DNA"/>
</dbReference>
<protein>
    <submittedName>
        <fullName evidence="1">Uncharacterized protein</fullName>
    </submittedName>
</protein>
<accession>U5NCB9</accession>
<dbReference type="HOGENOM" id="CLU_3186089_0_0_14"/>
<proteinExistence type="predicted"/>
<sequence>MTFLLSTFKDVSLVPKIPKIGPTITPGKPSIAQPLLIFLHYYPYFL</sequence>
<name>U5NCB9_9MOLU</name>
<dbReference type="RefSeq" id="WP_022769246.1">
    <property type="nucleotide sequence ID" value="NC_022575.1"/>
</dbReference>
<keyword evidence="2" id="KW-1185">Reference proteome</keyword>
<evidence type="ECO:0000313" key="2">
    <source>
        <dbReference type="Proteomes" id="UP000017119"/>
    </source>
</evidence>
<gene>
    <name evidence="1" type="ORF">PRV_00950</name>
</gene>
<evidence type="ECO:0000313" key="1">
    <source>
        <dbReference type="EMBL" id="AGX88955.1"/>
    </source>
</evidence>
<reference evidence="1 2" key="1">
    <citation type="journal article" date="2013" name="Genome Announc.">
        <title>Genome Sequence of Mycoplasma parvum (Formerly Eperythrozoon parvum), a Diminutive Hemoplasma of the Pig.</title>
        <authorList>
            <person name="do Nascimento N.C."/>
            <person name="Dos Santos A.P."/>
            <person name="Chu Y."/>
            <person name="Guimaraes A.M."/>
            <person name="Pagliaro A."/>
            <person name="Messick J.B."/>
        </authorList>
    </citation>
    <scope>NUCLEOTIDE SEQUENCE [LARGE SCALE GENOMIC DNA]</scope>
    <source>
        <strain evidence="1 2">Indiana</strain>
    </source>
</reference>
<dbReference type="Proteomes" id="UP000017119">
    <property type="component" value="Chromosome"/>
</dbReference>